<gene>
    <name evidence="1" type="ORF">IAC54_05475</name>
</gene>
<proteinExistence type="predicted"/>
<dbReference type="EMBL" id="JADIMW010000060">
    <property type="protein sequence ID" value="MBO8438333.1"/>
    <property type="molecule type" value="Genomic_DNA"/>
</dbReference>
<protein>
    <submittedName>
        <fullName evidence="1">Outer membrane beta-barrel protein</fullName>
    </submittedName>
</protein>
<dbReference type="Proteomes" id="UP000823636">
    <property type="component" value="Unassembled WGS sequence"/>
</dbReference>
<accession>A0A9D9E3C7</accession>
<reference evidence="1" key="1">
    <citation type="submission" date="2020-10" db="EMBL/GenBank/DDBJ databases">
        <authorList>
            <person name="Gilroy R."/>
        </authorList>
    </citation>
    <scope>NUCLEOTIDE SEQUENCE</scope>
    <source>
        <strain evidence="1">G3-4614</strain>
    </source>
</reference>
<organism evidence="1 2">
    <name type="scientific">Candidatus Caccoplasma merdipullorum</name>
    <dbReference type="NCBI Taxonomy" id="2840718"/>
    <lineage>
        <taxon>Bacteria</taxon>
        <taxon>Pseudomonadati</taxon>
        <taxon>Bacteroidota</taxon>
        <taxon>Bacteroidia</taxon>
        <taxon>Bacteroidales</taxon>
        <taxon>Bacteroidaceae</taxon>
        <taxon>Bacteroidaceae incertae sedis</taxon>
        <taxon>Candidatus Caccoplasma</taxon>
    </lineage>
</organism>
<sequence length="294" mass="32895">MKKLISTTALTLLLTSITTISFGKKLDNEISFEITGGLSSICYSSELGSYKPMAGTSAGINYLHRFNSNWGIGTGASFRLYQSRMNFGTFNDSYITTTTIPPVSTGSDINNFRFDYSYINLQDKQQAFYLSIPVFAQYEHDSGFYARLGAQVNIPLGGGSDISCETLKTSGYFPYENHTYTDLPSHGFAMYYDTGTDVALSYLVNASLYAEVGWNWDWDDRFILYLGLNGEYGIGSIYDRDSTAPQLQYNDGRLDYTPIWNATITDGNGERKTITGAKYNNYAFGIVLRYSFGW</sequence>
<comment type="caution">
    <text evidence="1">The sequence shown here is derived from an EMBL/GenBank/DDBJ whole genome shotgun (WGS) entry which is preliminary data.</text>
</comment>
<evidence type="ECO:0000313" key="2">
    <source>
        <dbReference type="Proteomes" id="UP000823636"/>
    </source>
</evidence>
<dbReference type="AlphaFoldDB" id="A0A9D9E3C7"/>
<evidence type="ECO:0000313" key="1">
    <source>
        <dbReference type="EMBL" id="MBO8438333.1"/>
    </source>
</evidence>
<reference evidence="1" key="2">
    <citation type="journal article" date="2021" name="PeerJ">
        <title>Extensive microbial diversity within the chicken gut microbiome revealed by metagenomics and culture.</title>
        <authorList>
            <person name="Gilroy R."/>
            <person name="Ravi A."/>
            <person name="Getino M."/>
            <person name="Pursley I."/>
            <person name="Horton D.L."/>
            <person name="Alikhan N.F."/>
            <person name="Baker D."/>
            <person name="Gharbi K."/>
            <person name="Hall N."/>
            <person name="Watson M."/>
            <person name="Adriaenssens E.M."/>
            <person name="Foster-Nyarko E."/>
            <person name="Jarju S."/>
            <person name="Secka A."/>
            <person name="Antonio M."/>
            <person name="Oren A."/>
            <person name="Chaudhuri R.R."/>
            <person name="La Ragione R."/>
            <person name="Hildebrand F."/>
            <person name="Pallen M.J."/>
        </authorList>
    </citation>
    <scope>NUCLEOTIDE SEQUENCE</scope>
    <source>
        <strain evidence="1">G3-4614</strain>
    </source>
</reference>
<name>A0A9D9E3C7_9BACT</name>